<dbReference type="EMBL" id="JARYGZ010000001">
    <property type="protein sequence ID" value="MDH7638710.1"/>
    <property type="molecule type" value="Genomic_DNA"/>
</dbReference>
<sequence length="220" mass="23189">MARVRSIAMVCGLAALAAPAMAQFPEPASLDPVPLFKQMCTNGGGHLPGKVVTRQDYRRMPPNAREALSLGAPFADHRAGTLFDPLPVSDVPNDVYRIGSDGETYLFIAKPDQRGVMSASCAVVWKGNHFGDARRAITDIAGLAPNDSSIDSGGTEGIQAFGIAARGYEIKSAMVDGWTVLRATPDVTRNGTPVSPSTGLSPQNSLQVHQKSNGETVVSQ</sequence>
<organism evidence="3 4">
    <name type="scientific">Sphingomonas oryzagri</name>
    <dbReference type="NCBI Taxonomy" id="3042314"/>
    <lineage>
        <taxon>Bacteria</taxon>
        <taxon>Pseudomonadati</taxon>
        <taxon>Pseudomonadota</taxon>
        <taxon>Alphaproteobacteria</taxon>
        <taxon>Sphingomonadales</taxon>
        <taxon>Sphingomonadaceae</taxon>
        <taxon>Sphingomonas</taxon>
    </lineage>
</organism>
<evidence type="ECO:0000256" key="1">
    <source>
        <dbReference type="SAM" id="MobiDB-lite"/>
    </source>
</evidence>
<dbReference type="Proteomes" id="UP001160625">
    <property type="component" value="Unassembled WGS sequence"/>
</dbReference>
<accession>A0ABT6N072</accession>
<evidence type="ECO:0000256" key="2">
    <source>
        <dbReference type="SAM" id="SignalP"/>
    </source>
</evidence>
<keyword evidence="4" id="KW-1185">Reference proteome</keyword>
<gene>
    <name evidence="3" type="ORF">QGN17_08200</name>
</gene>
<feature type="chain" id="PRO_5045448089" evidence="2">
    <location>
        <begin position="23"/>
        <end position="220"/>
    </location>
</feature>
<keyword evidence="2" id="KW-0732">Signal</keyword>
<protein>
    <submittedName>
        <fullName evidence="3">Uncharacterized protein</fullName>
    </submittedName>
</protein>
<evidence type="ECO:0000313" key="4">
    <source>
        <dbReference type="Proteomes" id="UP001160625"/>
    </source>
</evidence>
<reference evidence="3" key="1">
    <citation type="submission" date="2023-04" db="EMBL/GenBank/DDBJ databases">
        <title>Sphingomonas sp. MAHUQ-71 isolated from rice field.</title>
        <authorList>
            <person name="Huq M.A."/>
        </authorList>
    </citation>
    <scope>NUCLEOTIDE SEQUENCE</scope>
    <source>
        <strain evidence="3">MAHUQ-71</strain>
    </source>
</reference>
<feature type="region of interest" description="Disordered" evidence="1">
    <location>
        <begin position="187"/>
        <end position="220"/>
    </location>
</feature>
<comment type="caution">
    <text evidence="3">The sequence shown here is derived from an EMBL/GenBank/DDBJ whole genome shotgun (WGS) entry which is preliminary data.</text>
</comment>
<dbReference type="RefSeq" id="WP_281043992.1">
    <property type="nucleotide sequence ID" value="NZ_JARYGZ010000001.1"/>
</dbReference>
<evidence type="ECO:0000313" key="3">
    <source>
        <dbReference type="EMBL" id="MDH7638710.1"/>
    </source>
</evidence>
<feature type="signal peptide" evidence="2">
    <location>
        <begin position="1"/>
        <end position="22"/>
    </location>
</feature>
<proteinExistence type="predicted"/>
<name>A0ABT6N072_9SPHN</name>